<name>A0A9P7ADU7_9AGAM</name>
<evidence type="ECO:0000313" key="1">
    <source>
        <dbReference type="EMBL" id="KAG1786273.1"/>
    </source>
</evidence>
<dbReference type="RefSeq" id="XP_041153734.1">
    <property type="nucleotide sequence ID" value="XM_041307667.1"/>
</dbReference>
<dbReference type="Proteomes" id="UP000719766">
    <property type="component" value="Unassembled WGS sequence"/>
</dbReference>
<accession>A0A9P7ADU7</accession>
<gene>
    <name evidence="1" type="ORF">HD556DRAFT_1449897</name>
</gene>
<dbReference type="EMBL" id="JABBWE010000095">
    <property type="protein sequence ID" value="KAG1786273.1"/>
    <property type="molecule type" value="Genomic_DNA"/>
</dbReference>
<dbReference type="OrthoDB" id="3246731at2759"/>
<sequence>MAKDKVETNKFALPALYRPTSFITEDIWRACPATMNGNEQAHWNVNRDSMNLTLLGGIMKGRAFDDWAAQSIDVHVSLGIGTHDRDSTHVYHASRSITRQALSQHCHVTQNNAVVRPSADNGHQDALQQPVPQRITPVPSYTLTNALHPDIRGVPESCLWPAQHTVYTYITTHQVVTSEFDDLLVPLHLTHVPISQFSTLDGALHG</sequence>
<dbReference type="GeneID" id="64601431"/>
<keyword evidence="2" id="KW-1185">Reference proteome</keyword>
<dbReference type="AlphaFoldDB" id="A0A9P7ADU7"/>
<comment type="caution">
    <text evidence="1">The sequence shown here is derived from an EMBL/GenBank/DDBJ whole genome shotgun (WGS) entry which is preliminary data.</text>
</comment>
<reference evidence="1" key="1">
    <citation type="journal article" date="2020" name="New Phytol.">
        <title>Comparative genomics reveals dynamic genome evolution in host specialist ectomycorrhizal fungi.</title>
        <authorList>
            <person name="Lofgren L.A."/>
            <person name="Nguyen N.H."/>
            <person name="Vilgalys R."/>
            <person name="Ruytinx J."/>
            <person name="Liao H.L."/>
            <person name="Branco S."/>
            <person name="Kuo A."/>
            <person name="LaButti K."/>
            <person name="Lipzen A."/>
            <person name="Andreopoulos W."/>
            <person name="Pangilinan J."/>
            <person name="Riley R."/>
            <person name="Hundley H."/>
            <person name="Na H."/>
            <person name="Barry K."/>
            <person name="Grigoriev I.V."/>
            <person name="Stajich J.E."/>
            <person name="Kennedy P.G."/>
        </authorList>
    </citation>
    <scope>NUCLEOTIDE SEQUENCE</scope>
    <source>
        <strain evidence="1">S12</strain>
    </source>
</reference>
<protein>
    <submittedName>
        <fullName evidence="1">Uncharacterized protein</fullName>
    </submittedName>
</protein>
<organism evidence="1 2">
    <name type="scientific">Suillus plorans</name>
    <dbReference type="NCBI Taxonomy" id="116603"/>
    <lineage>
        <taxon>Eukaryota</taxon>
        <taxon>Fungi</taxon>
        <taxon>Dikarya</taxon>
        <taxon>Basidiomycota</taxon>
        <taxon>Agaricomycotina</taxon>
        <taxon>Agaricomycetes</taxon>
        <taxon>Agaricomycetidae</taxon>
        <taxon>Boletales</taxon>
        <taxon>Suillineae</taxon>
        <taxon>Suillaceae</taxon>
        <taxon>Suillus</taxon>
    </lineage>
</organism>
<evidence type="ECO:0000313" key="2">
    <source>
        <dbReference type="Proteomes" id="UP000719766"/>
    </source>
</evidence>
<proteinExistence type="predicted"/>